<evidence type="ECO:0000313" key="2">
    <source>
        <dbReference type="EMBL" id="PSL50333.1"/>
    </source>
</evidence>
<proteinExistence type="predicted"/>
<sequence length="203" mass="22755">MSAIFPNTPAYDLVAEAERKKQNWFQQKFGRAFSIKSTTQYAGMTRATADESGNVVVKKSYGTEIISLVVFLLFIAIMLFNFISISNSTSLSGINPPSIFFVAVMAAPIIFLVNFLYARKDKSRPKIITINKQGIFINDESIPWAEIRQTFIVEKPKGKSVSKRLVIVTSTDTLLYYNLDGFSLWGNSLLTVCAAIRDFQPNK</sequence>
<organism evidence="2 3">
    <name type="scientific">Chitinophaga niastensis</name>
    <dbReference type="NCBI Taxonomy" id="536980"/>
    <lineage>
        <taxon>Bacteria</taxon>
        <taxon>Pseudomonadati</taxon>
        <taxon>Bacteroidota</taxon>
        <taxon>Chitinophagia</taxon>
        <taxon>Chitinophagales</taxon>
        <taxon>Chitinophagaceae</taxon>
        <taxon>Chitinophaga</taxon>
    </lineage>
</organism>
<comment type="caution">
    <text evidence="2">The sequence shown here is derived from an EMBL/GenBank/DDBJ whole genome shotgun (WGS) entry which is preliminary data.</text>
</comment>
<accession>A0A2P8HVR8</accession>
<feature type="transmembrane region" description="Helical" evidence="1">
    <location>
        <begin position="98"/>
        <end position="117"/>
    </location>
</feature>
<name>A0A2P8HVR8_CHINA</name>
<keyword evidence="3" id="KW-1185">Reference proteome</keyword>
<dbReference type="RefSeq" id="WP_106527485.1">
    <property type="nucleotide sequence ID" value="NZ_PYAW01000001.1"/>
</dbReference>
<gene>
    <name evidence="2" type="ORF">CLV51_1011678</name>
</gene>
<protein>
    <submittedName>
        <fullName evidence="2">Uncharacterized protein</fullName>
    </submittedName>
</protein>
<keyword evidence="1" id="KW-0812">Transmembrane</keyword>
<dbReference type="AlphaFoldDB" id="A0A2P8HVR8"/>
<keyword evidence="1" id="KW-1133">Transmembrane helix</keyword>
<keyword evidence="1" id="KW-0472">Membrane</keyword>
<evidence type="ECO:0000313" key="3">
    <source>
        <dbReference type="Proteomes" id="UP000240971"/>
    </source>
</evidence>
<dbReference type="EMBL" id="PYAW01000001">
    <property type="protein sequence ID" value="PSL50333.1"/>
    <property type="molecule type" value="Genomic_DNA"/>
</dbReference>
<feature type="transmembrane region" description="Helical" evidence="1">
    <location>
        <begin position="65"/>
        <end position="86"/>
    </location>
</feature>
<dbReference type="Proteomes" id="UP000240971">
    <property type="component" value="Unassembled WGS sequence"/>
</dbReference>
<reference evidence="2 3" key="1">
    <citation type="submission" date="2018-03" db="EMBL/GenBank/DDBJ databases">
        <title>Genomic Encyclopedia of Archaeal and Bacterial Type Strains, Phase II (KMG-II): from individual species to whole genera.</title>
        <authorList>
            <person name="Goeker M."/>
        </authorList>
    </citation>
    <scope>NUCLEOTIDE SEQUENCE [LARGE SCALE GENOMIC DNA]</scope>
    <source>
        <strain evidence="2 3">DSM 24859</strain>
    </source>
</reference>
<evidence type="ECO:0000256" key="1">
    <source>
        <dbReference type="SAM" id="Phobius"/>
    </source>
</evidence>